<protein>
    <recommendedName>
        <fullName evidence="3">DDE Tnp4 domain-containing protein</fullName>
    </recommendedName>
</protein>
<dbReference type="GO" id="GO:0046872">
    <property type="term" value="F:metal ion binding"/>
    <property type="evidence" value="ECO:0007669"/>
    <property type="project" value="UniProtKB-KW"/>
</dbReference>
<reference evidence="4 5" key="1">
    <citation type="submission" date="2019-07" db="EMBL/GenBank/DDBJ databases">
        <title>Genomics analysis of Aphanomyces spp. identifies a new class of oomycete effector associated with host adaptation.</title>
        <authorList>
            <person name="Gaulin E."/>
        </authorList>
    </citation>
    <scope>NUCLEOTIDE SEQUENCE [LARGE SCALE GENOMIC DNA]</scope>
    <source>
        <strain evidence="4 5">ATCC 201684</strain>
    </source>
</reference>
<evidence type="ECO:0000313" key="5">
    <source>
        <dbReference type="Proteomes" id="UP000481153"/>
    </source>
</evidence>
<dbReference type="AlphaFoldDB" id="A0A6G0XDU8"/>
<evidence type="ECO:0000256" key="1">
    <source>
        <dbReference type="ARBA" id="ARBA00001968"/>
    </source>
</evidence>
<comment type="caution">
    <text evidence="4">The sequence shown here is derived from an EMBL/GenBank/DDBJ whole genome shotgun (WGS) entry which is preliminary data.</text>
</comment>
<keyword evidence="2" id="KW-0479">Metal-binding</keyword>
<dbReference type="EMBL" id="VJMJ01000076">
    <property type="protein sequence ID" value="KAF0738362.1"/>
    <property type="molecule type" value="Genomic_DNA"/>
</dbReference>
<dbReference type="VEuPathDB" id="FungiDB:AeMF1_021791"/>
<organism evidence="4 5">
    <name type="scientific">Aphanomyces euteiches</name>
    <dbReference type="NCBI Taxonomy" id="100861"/>
    <lineage>
        <taxon>Eukaryota</taxon>
        <taxon>Sar</taxon>
        <taxon>Stramenopiles</taxon>
        <taxon>Oomycota</taxon>
        <taxon>Saprolegniomycetes</taxon>
        <taxon>Saprolegniales</taxon>
        <taxon>Verrucalvaceae</taxon>
        <taxon>Aphanomyces</taxon>
    </lineage>
</organism>
<accession>A0A6G0XDU8</accession>
<comment type="cofactor">
    <cofactor evidence="1">
        <name>a divalent metal cation</name>
        <dbReference type="ChEBI" id="CHEBI:60240"/>
    </cofactor>
</comment>
<evidence type="ECO:0000256" key="2">
    <source>
        <dbReference type="ARBA" id="ARBA00022723"/>
    </source>
</evidence>
<name>A0A6G0XDU8_9STRA</name>
<proteinExistence type="predicted"/>
<dbReference type="Proteomes" id="UP000481153">
    <property type="component" value="Unassembled WGS sequence"/>
</dbReference>
<feature type="domain" description="DDE Tnp4" evidence="3">
    <location>
        <begin position="21"/>
        <end position="99"/>
    </location>
</feature>
<evidence type="ECO:0000313" key="4">
    <source>
        <dbReference type="EMBL" id="KAF0738362.1"/>
    </source>
</evidence>
<gene>
    <name evidence="4" type="ORF">Ae201684_005798</name>
</gene>
<keyword evidence="5" id="KW-1185">Reference proteome</keyword>
<dbReference type="InterPro" id="IPR027806">
    <property type="entry name" value="HARBI1_dom"/>
</dbReference>
<dbReference type="Pfam" id="PF13359">
    <property type="entry name" value="DDE_Tnp_4"/>
    <property type="match status" value="1"/>
</dbReference>
<sequence>MESIARESGVDITCAAFIDGSEIGAKWQACAPPGMFIYGDPAYPLRDWLISPYKGSKITAPQSRFNSKMSSVRVSVAWCFGEVLRYWAFLDFKKKLKVFLSPVAKLYLIGVFFTNCQGNQTSRSFHLVPPPLERYLNQ</sequence>
<evidence type="ECO:0000259" key="3">
    <source>
        <dbReference type="Pfam" id="PF13359"/>
    </source>
</evidence>